<keyword evidence="1" id="KW-0472">Membrane</keyword>
<keyword evidence="3" id="KW-1185">Reference proteome</keyword>
<comment type="caution">
    <text evidence="2">The sequence shown here is derived from an EMBL/GenBank/DDBJ whole genome shotgun (WGS) entry which is preliminary data.</text>
</comment>
<accession>A0ABR9N1P0</accession>
<dbReference type="Proteomes" id="UP000625527">
    <property type="component" value="Unassembled WGS sequence"/>
</dbReference>
<sequence length="57" mass="6024">MSLVSRVMENKRAIASASVVAMFSGALLGLVLWYDGEATADVVLNDSGIWVTRASHG</sequence>
<name>A0ABR9N1P0_9MICO</name>
<evidence type="ECO:0000256" key="1">
    <source>
        <dbReference type="SAM" id="Phobius"/>
    </source>
</evidence>
<proteinExistence type="predicted"/>
<organism evidence="2 3">
    <name type="scientific">Myceligenerans pegani</name>
    <dbReference type="NCBI Taxonomy" id="2776917"/>
    <lineage>
        <taxon>Bacteria</taxon>
        <taxon>Bacillati</taxon>
        <taxon>Actinomycetota</taxon>
        <taxon>Actinomycetes</taxon>
        <taxon>Micrococcales</taxon>
        <taxon>Promicromonosporaceae</taxon>
        <taxon>Myceligenerans</taxon>
    </lineage>
</organism>
<keyword evidence="1" id="KW-1133">Transmembrane helix</keyword>
<feature type="transmembrane region" description="Helical" evidence="1">
    <location>
        <begin position="12"/>
        <end position="34"/>
    </location>
</feature>
<protein>
    <submittedName>
        <fullName evidence="2">Uncharacterized protein</fullName>
    </submittedName>
</protein>
<evidence type="ECO:0000313" key="2">
    <source>
        <dbReference type="EMBL" id="MBE1877574.1"/>
    </source>
</evidence>
<dbReference type="EMBL" id="JADAQT010000104">
    <property type="protein sequence ID" value="MBE1877574.1"/>
    <property type="molecule type" value="Genomic_DNA"/>
</dbReference>
<keyword evidence="1" id="KW-0812">Transmembrane</keyword>
<feature type="non-terminal residue" evidence="2">
    <location>
        <position position="57"/>
    </location>
</feature>
<evidence type="ECO:0000313" key="3">
    <source>
        <dbReference type="Proteomes" id="UP000625527"/>
    </source>
</evidence>
<gene>
    <name evidence="2" type="ORF">IHE71_17945</name>
</gene>
<reference evidence="2 3" key="1">
    <citation type="submission" date="2020-10" db="EMBL/GenBank/DDBJ databases">
        <title>Myceligenerans pegani sp. nov., an endophytic actinomycete isolated from Peganum harmala L. in Xinjiang, China.</title>
        <authorList>
            <person name="Xin L."/>
        </authorList>
    </citation>
    <scope>NUCLEOTIDE SEQUENCE [LARGE SCALE GENOMIC DNA]</scope>
    <source>
        <strain evidence="2 3">TRM65318</strain>
    </source>
</reference>